<comment type="caution">
    <text evidence="1">The sequence shown here is derived from an EMBL/GenBank/DDBJ whole genome shotgun (WGS) entry which is preliminary data.</text>
</comment>
<sequence>MAKMSRQYHIFTSAHFVSSSALVARLSAQLQTTVQDAVSSSSTSPVPKAYDYAYQLAGKMAIVILLVGFFCLLLGVFAYLIKKRCASPAIPTRLPAADRRPGQKNGGLDHELIETLPLVAYSAASLTKNCTQCTVCLTEFQEGEKTRLLPKCNHAFHPECIDMWLFSHSTCPLCRINLISESHTITINSNPLQERTRQENWERRVWI</sequence>
<accession>A0ACC2BVV0</accession>
<proteinExistence type="predicted"/>
<reference evidence="2" key="1">
    <citation type="journal article" date="2024" name="Proc. Natl. Acad. Sci. U.S.A.">
        <title>Extraordinary preservation of gene collinearity over three hundred million years revealed in homosporous lycophytes.</title>
        <authorList>
            <person name="Li C."/>
            <person name="Wickell D."/>
            <person name="Kuo L.Y."/>
            <person name="Chen X."/>
            <person name="Nie B."/>
            <person name="Liao X."/>
            <person name="Peng D."/>
            <person name="Ji J."/>
            <person name="Jenkins J."/>
            <person name="Williams M."/>
            <person name="Shu S."/>
            <person name="Plott C."/>
            <person name="Barry K."/>
            <person name="Rajasekar S."/>
            <person name="Grimwood J."/>
            <person name="Han X."/>
            <person name="Sun S."/>
            <person name="Hou Z."/>
            <person name="He W."/>
            <person name="Dai G."/>
            <person name="Sun C."/>
            <person name="Schmutz J."/>
            <person name="Leebens-Mack J.H."/>
            <person name="Li F.W."/>
            <person name="Wang L."/>
        </authorList>
    </citation>
    <scope>NUCLEOTIDE SEQUENCE [LARGE SCALE GENOMIC DNA]</scope>
    <source>
        <strain evidence="2">cv. PW_Plant_1</strain>
    </source>
</reference>
<dbReference type="EMBL" id="CM055104">
    <property type="protein sequence ID" value="KAJ7533522.1"/>
    <property type="molecule type" value="Genomic_DNA"/>
</dbReference>
<gene>
    <name evidence="1" type="ORF">O6H91_13G053600</name>
</gene>
<name>A0ACC2BVV0_DIPCM</name>
<evidence type="ECO:0000313" key="1">
    <source>
        <dbReference type="EMBL" id="KAJ7533522.1"/>
    </source>
</evidence>
<keyword evidence="2" id="KW-1185">Reference proteome</keyword>
<dbReference type="Proteomes" id="UP001162992">
    <property type="component" value="Chromosome 13"/>
</dbReference>
<protein>
    <submittedName>
        <fullName evidence="1">Uncharacterized protein</fullName>
    </submittedName>
</protein>
<organism evidence="1 2">
    <name type="scientific">Diphasiastrum complanatum</name>
    <name type="common">Issler's clubmoss</name>
    <name type="synonym">Lycopodium complanatum</name>
    <dbReference type="NCBI Taxonomy" id="34168"/>
    <lineage>
        <taxon>Eukaryota</taxon>
        <taxon>Viridiplantae</taxon>
        <taxon>Streptophyta</taxon>
        <taxon>Embryophyta</taxon>
        <taxon>Tracheophyta</taxon>
        <taxon>Lycopodiopsida</taxon>
        <taxon>Lycopodiales</taxon>
        <taxon>Lycopodiaceae</taxon>
        <taxon>Lycopodioideae</taxon>
        <taxon>Diphasiastrum</taxon>
    </lineage>
</organism>
<evidence type="ECO:0000313" key="2">
    <source>
        <dbReference type="Proteomes" id="UP001162992"/>
    </source>
</evidence>